<dbReference type="EMBL" id="VKLS01000761">
    <property type="protein sequence ID" value="TSB19082.1"/>
    <property type="molecule type" value="Genomic_DNA"/>
</dbReference>
<dbReference type="InterPro" id="IPR002543">
    <property type="entry name" value="FtsK_dom"/>
</dbReference>
<dbReference type="PANTHER" id="PTHR22683">
    <property type="entry name" value="SPORULATION PROTEIN RELATED"/>
    <property type="match status" value="1"/>
</dbReference>
<evidence type="ECO:0000256" key="4">
    <source>
        <dbReference type="SAM" id="MobiDB-lite"/>
    </source>
</evidence>
<evidence type="ECO:0000256" key="1">
    <source>
        <dbReference type="ARBA" id="ARBA00022741"/>
    </source>
</evidence>
<dbReference type="GO" id="GO:0005524">
    <property type="term" value="F:ATP binding"/>
    <property type="evidence" value="ECO:0007669"/>
    <property type="project" value="UniProtKB-UniRule"/>
</dbReference>
<evidence type="ECO:0000313" key="6">
    <source>
        <dbReference type="EMBL" id="TSB19082.1"/>
    </source>
</evidence>
<feature type="region of interest" description="Disordered" evidence="4">
    <location>
        <begin position="414"/>
        <end position="435"/>
    </location>
</feature>
<dbReference type="SUPFAM" id="SSF52540">
    <property type="entry name" value="P-loop containing nucleoside triphosphate hydrolases"/>
    <property type="match status" value="1"/>
</dbReference>
<keyword evidence="2 3" id="KW-0067">ATP-binding</keyword>
<organism evidence="6 7">
    <name type="scientific">Streptomyces benahoarensis</name>
    <dbReference type="NCBI Taxonomy" id="2595054"/>
    <lineage>
        <taxon>Bacteria</taxon>
        <taxon>Bacillati</taxon>
        <taxon>Actinomycetota</taxon>
        <taxon>Actinomycetes</taxon>
        <taxon>Kitasatosporales</taxon>
        <taxon>Streptomycetaceae</taxon>
        <taxon>Streptomyces</taxon>
    </lineage>
</organism>
<feature type="binding site" evidence="3">
    <location>
        <begin position="173"/>
        <end position="180"/>
    </location>
    <ligand>
        <name>ATP</name>
        <dbReference type="ChEBI" id="CHEBI:30616"/>
    </ligand>
</feature>
<dbReference type="InterPro" id="IPR050206">
    <property type="entry name" value="FtsK/SpoIIIE/SftA"/>
</dbReference>
<keyword evidence="1 3" id="KW-0547">Nucleotide-binding</keyword>
<accession>A0A553XQE9</accession>
<protein>
    <submittedName>
        <fullName evidence="6">Cell division protein FtsK</fullName>
    </submittedName>
</protein>
<dbReference type="Gene3D" id="3.40.50.300">
    <property type="entry name" value="P-loop containing nucleotide triphosphate hydrolases"/>
    <property type="match status" value="1"/>
</dbReference>
<dbReference type="AlphaFoldDB" id="A0A553XQE9"/>
<evidence type="ECO:0000256" key="2">
    <source>
        <dbReference type="ARBA" id="ARBA00022840"/>
    </source>
</evidence>
<dbReference type="PROSITE" id="PS50901">
    <property type="entry name" value="FTSK"/>
    <property type="match status" value="1"/>
</dbReference>
<evidence type="ECO:0000259" key="5">
    <source>
        <dbReference type="PROSITE" id="PS50901"/>
    </source>
</evidence>
<gene>
    <name evidence="6" type="ORF">FNZ23_29400</name>
</gene>
<comment type="caution">
    <text evidence="6">The sequence shown here is derived from an EMBL/GenBank/DDBJ whole genome shotgun (WGS) entry which is preliminary data.</text>
</comment>
<dbReference type="GO" id="GO:0051301">
    <property type="term" value="P:cell division"/>
    <property type="evidence" value="ECO:0007669"/>
    <property type="project" value="UniProtKB-KW"/>
</dbReference>
<evidence type="ECO:0000256" key="3">
    <source>
        <dbReference type="PROSITE-ProRule" id="PRU00289"/>
    </source>
</evidence>
<evidence type="ECO:0000313" key="7">
    <source>
        <dbReference type="Proteomes" id="UP000320888"/>
    </source>
</evidence>
<proteinExistence type="predicted"/>
<dbReference type="PANTHER" id="PTHR22683:SF1">
    <property type="entry name" value="TYPE VII SECRETION SYSTEM PROTEIN ESSC"/>
    <property type="match status" value="1"/>
</dbReference>
<dbReference type="InterPro" id="IPR027417">
    <property type="entry name" value="P-loop_NTPase"/>
</dbReference>
<reference evidence="6 7" key="1">
    <citation type="submission" date="2019-07" db="EMBL/GenBank/DDBJ databases">
        <title>Draft genome for Streptomyces benahoarensis MZ03-48.</title>
        <authorList>
            <person name="Gonzalez-Pimentel J.L."/>
        </authorList>
    </citation>
    <scope>NUCLEOTIDE SEQUENCE [LARGE SCALE GENOMIC DNA]</scope>
    <source>
        <strain evidence="6 7">MZ03-48</strain>
    </source>
</reference>
<dbReference type="Proteomes" id="UP000320888">
    <property type="component" value="Unassembled WGS sequence"/>
</dbReference>
<dbReference type="OrthoDB" id="3315716at2"/>
<keyword evidence="7" id="KW-1185">Reference proteome</keyword>
<feature type="domain" description="FtsK" evidence="5">
    <location>
        <begin position="156"/>
        <end position="354"/>
    </location>
</feature>
<dbReference type="GO" id="GO:0003677">
    <property type="term" value="F:DNA binding"/>
    <property type="evidence" value="ECO:0007669"/>
    <property type="project" value="InterPro"/>
</dbReference>
<dbReference type="Pfam" id="PF01580">
    <property type="entry name" value="FtsK_SpoIIIE"/>
    <property type="match status" value="1"/>
</dbReference>
<keyword evidence="6" id="KW-0132">Cell division</keyword>
<name>A0A553XQE9_9ACTN</name>
<keyword evidence="6" id="KW-0131">Cell cycle</keyword>
<sequence>MLYRLVRYLLADPMTRASLRLRRRIRRSWKRTARLHHLTVTDRTPTTAGQLTAPNGRPEPRVIAPAIRTRVDRVGVTIRMRTLPGIGPVELGEAVSYLAATWKCPRVSVQVDKPGWLVLRAVHTDPLTRPVDYTPTGAAPTGKDLWTWPVGTDEYAAPVLQPLNEVPGMTIGGLPGYGKTSLINSFIARLAPSGAVQFAVVDGKASAAAQSDYTDLADRLFRFVGSDLEEANRFFHEMVDLHARRTEHSRAMLGTQNMWQVGPSATWPWLVLVIDEAYTFFREQKGSDPQTKKRAALAAENVRLVEHLVRQGRSAGILVILATQKVTGDALPTSIRDVCSVSLSFAQRTTDAAVAALGEDIRNWPDASPLLLQDPEYVGVASMLTPKRVGFLRVRTPYLSAADAGRIARETAHLTRDPATLLPPPPQGTDFTKAA</sequence>